<gene>
    <name evidence="1" type="ORF">MAR_014499</name>
</gene>
<dbReference type="EMBL" id="CP111026">
    <property type="protein sequence ID" value="WAR28795.1"/>
    <property type="molecule type" value="Genomic_DNA"/>
</dbReference>
<proteinExistence type="predicted"/>
<organism evidence="1 2">
    <name type="scientific">Mya arenaria</name>
    <name type="common">Soft-shell clam</name>
    <dbReference type="NCBI Taxonomy" id="6604"/>
    <lineage>
        <taxon>Eukaryota</taxon>
        <taxon>Metazoa</taxon>
        <taxon>Spiralia</taxon>
        <taxon>Lophotrochozoa</taxon>
        <taxon>Mollusca</taxon>
        <taxon>Bivalvia</taxon>
        <taxon>Autobranchia</taxon>
        <taxon>Heteroconchia</taxon>
        <taxon>Euheterodonta</taxon>
        <taxon>Imparidentia</taxon>
        <taxon>Neoheterodontei</taxon>
        <taxon>Myida</taxon>
        <taxon>Myoidea</taxon>
        <taxon>Myidae</taxon>
        <taxon>Mya</taxon>
    </lineage>
</organism>
<dbReference type="Proteomes" id="UP001164746">
    <property type="component" value="Chromosome 15"/>
</dbReference>
<evidence type="ECO:0000313" key="1">
    <source>
        <dbReference type="EMBL" id="WAR28795.1"/>
    </source>
</evidence>
<sequence length="198" mass="22450">TGEPPIFLGPSFLHGKSDFTTFDAFFSHTASHLSDSELKRLVVGSDDEQALRKSIQSGQAAGFLPYLNGRIAPLIKNHVHIPKRVRNIDSNWTNNNAESMNNLLKIGTNHKIEDMTDLIDIIYRIVQSMYIDVEKSIVSMGNYKLTQPYEHHKMSVDVWCQKTEQGRKGILAKFYSDKGILYCSVLFCSIYYSALADR</sequence>
<accession>A0ABY7G2Y4</accession>
<name>A0ABY7G2Y4_MYAAR</name>
<protein>
    <submittedName>
        <fullName evidence="1">Uncharacterized protein</fullName>
    </submittedName>
</protein>
<keyword evidence="2" id="KW-1185">Reference proteome</keyword>
<reference evidence="1" key="1">
    <citation type="submission" date="2022-11" db="EMBL/GenBank/DDBJ databases">
        <title>Centuries of genome instability and evolution in soft-shell clam transmissible cancer (bioRxiv).</title>
        <authorList>
            <person name="Hart S.F.M."/>
            <person name="Yonemitsu M.A."/>
            <person name="Giersch R.M."/>
            <person name="Beal B.F."/>
            <person name="Arriagada G."/>
            <person name="Davis B.W."/>
            <person name="Ostrander E.A."/>
            <person name="Goff S.P."/>
            <person name="Metzger M.J."/>
        </authorList>
    </citation>
    <scope>NUCLEOTIDE SEQUENCE</scope>
    <source>
        <strain evidence="1">MELC-2E11</strain>
        <tissue evidence="1">Siphon/mantle</tissue>
    </source>
</reference>
<evidence type="ECO:0000313" key="2">
    <source>
        <dbReference type="Proteomes" id="UP001164746"/>
    </source>
</evidence>
<feature type="non-terminal residue" evidence="1">
    <location>
        <position position="1"/>
    </location>
</feature>